<dbReference type="AlphaFoldDB" id="D3Q529"/>
<evidence type="ECO:0000256" key="1">
    <source>
        <dbReference type="ARBA" id="ARBA00022676"/>
    </source>
</evidence>
<dbReference type="EMBL" id="CP001778">
    <property type="protein sequence ID" value="ADD44078.1"/>
    <property type="molecule type" value="Genomic_DNA"/>
</dbReference>
<keyword evidence="1" id="KW-0328">Glycosyltransferase</keyword>
<gene>
    <name evidence="4" type="ordered locus">Snas_4433</name>
</gene>
<dbReference type="HOGENOM" id="CLU_1359707_0_0_11"/>
<dbReference type="InterPro" id="IPR028098">
    <property type="entry name" value="Glyco_trans_4-like_N"/>
</dbReference>
<accession>D3Q529</accession>
<dbReference type="SUPFAM" id="SSF53756">
    <property type="entry name" value="UDP-Glycosyltransferase/glycogen phosphorylase"/>
    <property type="match status" value="1"/>
</dbReference>
<dbReference type="RefSeq" id="WP_013019649.1">
    <property type="nucleotide sequence ID" value="NC_013947.1"/>
</dbReference>
<keyword evidence="2" id="KW-0808">Transferase</keyword>
<dbReference type="eggNOG" id="COG0438">
    <property type="taxonomic scope" value="Bacteria"/>
</dbReference>
<dbReference type="Proteomes" id="UP000000844">
    <property type="component" value="Chromosome"/>
</dbReference>
<proteinExistence type="predicted"/>
<feature type="domain" description="Glycosyltransferase subfamily 4-like N-terminal" evidence="3">
    <location>
        <begin position="17"/>
        <end position="171"/>
    </location>
</feature>
<evidence type="ECO:0000313" key="4">
    <source>
        <dbReference type="EMBL" id="ADD44078.1"/>
    </source>
</evidence>
<evidence type="ECO:0000313" key="5">
    <source>
        <dbReference type="Proteomes" id="UP000000844"/>
    </source>
</evidence>
<dbReference type="STRING" id="446470.Snas_4433"/>
<dbReference type="OrthoDB" id="3268555at2"/>
<evidence type="ECO:0000256" key="2">
    <source>
        <dbReference type="ARBA" id="ARBA00022679"/>
    </source>
</evidence>
<name>D3Q529_STANL</name>
<protein>
    <recommendedName>
        <fullName evidence="3">Glycosyltransferase subfamily 4-like N-terminal domain-containing protein</fullName>
    </recommendedName>
</protein>
<keyword evidence="5" id="KW-1185">Reference proteome</keyword>
<dbReference type="Pfam" id="PF13579">
    <property type="entry name" value="Glyco_trans_4_4"/>
    <property type="match status" value="1"/>
</dbReference>
<organism evidence="4 5">
    <name type="scientific">Stackebrandtia nassauensis (strain DSM 44728 / CIP 108903 / NRRL B-16338 / NBRC 102104 / LLR-40K-21)</name>
    <dbReference type="NCBI Taxonomy" id="446470"/>
    <lineage>
        <taxon>Bacteria</taxon>
        <taxon>Bacillati</taxon>
        <taxon>Actinomycetota</taxon>
        <taxon>Actinomycetes</taxon>
        <taxon>Glycomycetales</taxon>
        <taxon>Glycomycetaceae</taxon>
        <taxon>Stackebrandtia</taxon>
    </lineage>
</organism>
<evidence type="ECO:0000259" key="3">
    <source>
        <dbReference type="Pfam" id="PF13579"/>
    </source>
</evidence>
<dbReference type="KEGG" id="sna:Snas_4433"/>
<sequence>MAGRRIALVCAGEEVIGEHVATVAKGLKDAGDRVVVVAPSGFAASYGLDEAGVRFATLEIPPAAELVGDAKATWNLRAMLGGGAGRGPDVVHAFGTRAGLAAALSKVNSVPLVVTWWSELAEPGTGWQDRLRDQPTRLIARRGDVALCASTDLVSAVLRLGARDARHVGVPVTETVAAGGSASGTEPVEQLDALYRELTGR</sequence>
<reference evidence="4 5" key="1">
    <citation type="journal article" date="2009" name="Stand. Genomic Sci.">
        <title>Complete genome sequence of Stackebrandtia nassauensis type strain (LLR-40K-21).</title>
        <authorList>
            <person name="Munk C."/>
            <person name="Lapidus A."/>
            <person name="Copeland A."/>
            <person name="Jando M."/>
            <person name="Mayilraj S."/>
            <person name="Glavina Del Rio T."/>
            <person name="Nolan M."/>
            <person name="Chen F."/>
            <person name="Lucas S."/>
            <person name="Tice H."/>
            <person name="Cheng J.F."/>
            <person name="Han C."/>
            <person name="Detter J.C."/>
            <person name="Bruce D."/>
            <person name="Goodwin L."/>
            <person name="Chain P."/>
            <person name="Pitluck S."/>
            <person name="Goker M."/>
            <person name="Ovchinikova G."/>
            <person name="Pati A."/>
            <person name="Ivanova N."/>
            <person name="Mavromatis K."/>
            <person name="Chen A."/>
            <person name="Palaniappan K."/>
            <person name="Land M."/>
            <person name="Hauser L."/>
            <person name="Chang Y.J."/>
            <person name="Jeffries C.D."/>
            <person name="Bristow J."/>
            <person name="Eisen J.A."/>
            <person name="Markowitz V."/>
            <person name="Hugenholtz P."/>
            <person name="Kyrpides N.C."/>
            <person name="Klenk H.P."/>
        </authorList>
    </citation>
    <scope>NUCLEOTIDE SEQUENCE [LARGE SCALE GENOMIC DNA]</scope>
    <source>
        <strain evidence="5">DSM 44728 / CIP 108903 / NRRL B-16338 / NBRC 102104 / LLR-40K-21</strain>
    </source>
</reference>
<dbReference type="GO" id="GO:0016757">
    <property type="term" value="F:glycosyltransferase activity"/>
    <property type="evidence" value="ECO:0007669"/>
    <property type="project" value="UniProtKB-KW"/>
</dbReference>
<dbReference type="Gene3D" id="3.40.50.2000">
    <property type="entry name" value="Glycogen Phosphorylase B"/>
    <property type="match status" value="1"/>
</dbReference>